<protein>
    <submittedName>
        <fullName evidence="3">Salivary secreted protein</fullName>
    </submittedName>
</protein>
<proteinExistence type="predicted"/>
<reference evidence="3" key="1">
    <citation type="submission" date="2017-02" db="UniProtKB">
        <authorList>
            <consortium name="WormBaseParasite"/>
        </authorList>
    </citation>
    <scope>IDENTIFICATION</scope>
</reference>
<keyword evidence="1" id="KW-0732">Signal</keyword>
<evidence type="ECO:0000313" key="3">
    <source>
        <dbReference type="WBParaSite" id="SPAL_0000387200.1"/>
    </source>
</evidence>
<name>A0A0N5BCX8_STREA</name>
<evidence type="ECO:0000256" key="1">
    <source>
        <dbReference type="SAM" id="SignalP"/>
    </source>
</evidence>
<organism evidence="2 3">
    <name type="scientific">Strongyloides papillosus</name>
    <name type="common">Intestinal threadworm</name>
    <dbReference type="NCBI Taxonomy" id="174720"/>
    <lineage>
        <taxon>Eukaryota</taxon>
        <taxon>Metazoa</taxon>
        <taxon>Ecdysozoa</taxon>
        <taxon>Nematoda</taxon>
        <taxon>Chromadorea</taxon>
        <taxon>Rhabditida</taxon>
        <taxon>Tylenchina</taxon>
        <taxon>Panagrolaimomorpha</taxon>
        <taxon>Strongyloidoidea</taxon>
        <taxon>Strongyloididae</taxon>
        <taxon>Strongyloides</taxon>
    </lineage>
</organism>
<keyword evidence="2" id="KW-1185">Reference proteome</keyword>
<sequence length="143" mass="16240">MFLKLFVAFLIVLLSIASEISEPLGKTKDNDSFDVKVFGYPSWDNRIISSVNATLVKKNVTKVLQGIKSVENNKLLLLTYLENNNQTKDYLAIIQYTKNGNEWNMKFFNIPEDCENLDGSEKNGVTKFNDTDYDCNLGGIELK</sequence>
<accession>A0A0N5BCX8</accession>
<dbReference type="AlphaFoldDB" id="A0A0N5BCX8"/>
<evidence type="ECO:0000313" key="2">
    <source>
        <dbReference type="Proteomes" id="UP000046392"/>
    </source>
</evidence>
<dbReference type="WBParaSite" id="SPAL_0000387200.1">
    <property type="protein sequence ID" value="SPAL_0000387200.1"/>
    <property type="gene ID" value="SPAL_0000387200"/>
</dbReference>
<feature type="signal peptide" evidence="1">
    <location>
        <begin position="1"/>
        <end position="17"/>
    </location>
</feature>
<feature type="chain" id="PRO_5005894308" evidence="1">
    <location>
        <begin position="18"/>
        <end position="143"/>
    </location>
</feature>
<dbReference type="Proteomes" id="UP000046392">
    <property type="component" value="Unplaced"/>
</dbReference>